<evidence type="ECO:0000256" key="8">
    <source>
        <dbReference type="PROSITE-ProRule" id="PRU00284"/>
    </source>
</evidence>
<dbReference type="PANTHER" id="PTHR43531">
    <property type="entry name" value="PROTEIN ICFG"/>
    <property type="match status" value="1"/>
</dbReference>
<dbReference type="SMART" id="SM00304">
    <property type="entry name" value="HAMP"/>
    <property type="match status" value="1"/>
</dbReference>
<dbReference type="InterPro" id="IPR004089">
    <property type="entry name" value="MCPsignal_dom"/>
</dbReference>
<dbReference type="Pfam" id="PF08269">
    <property type="entry name" value="dCache_2"/>
    <property type="match status" value="1"/>
</dbReference>
<feature type="domain" description="HAMP" evidence="12">
    <location>
        <begin position="229"/>
        <end position="281"/>
    </location>
</feature>
<keyword evidence="14" id="KW-1185">Reference proteome</keyword>
<dbReference type="Pfam" id="PF00015">
    <property type="entry name" value="MCPsignal"/>
    <property type="match status" value="1"/>
</dbReference>
<dbReference type="RefSeq" id="WP_371388037.1">
    <property type="nucleotide sequence ID" value="NZ_JBGLYH010000076.1"/>
</dbReference>
<evidence type="ECO:0000256" key="4">
    <source>
        <dbReference type="ARBA" id="ARBA00022692"/>
    </source>
</evidence>
<comment type="subcellular location">
    <subcellularLocation>
        <location evidence="1">Cell membrane</location>
        <topology evidence="1">Multi-pass membrane protein</topology>
    </subcellularLocation>
</comment>
<keyword evidence="5 10" id="KW-1133">Transmembrane helix</keyword>
<dbReference type="InterPro" id="IPR033480">
    <property type="entry name" value="sCache_2"/>
</dbReference>
<dbReference type="CDD" id="cd11386">
    <property type="entry name" value="MCP_signal"/>
    <property type="match status" value="1"/>
</dbReference>
<protein>
    <submittedName>
        <fullName evidence="13">Methyl-accepting chemotaxis protein</fullName>
    </submittedName>
</protein>
<dbReference type="EMBL" id="JBGLYH010000076">
    <property type="protein sequence ID" value="MEZ7198548.1"/>
    <property type="molecule type" value="Genomic_DNA"/>
</dbReference>
<dbReference type="InterPro" id="IPR004090">
    <property type="entry name" value="Chemotax_Me-accpt_rcpt"/>
</dbReference>
<gene>
    <name evidence="13" type="ORF">AB6M95_17495</name>
</gene>
<evidence type="ECO:0000313" key="13">
    <source>
        <dbReference type="EMBL" id="MEZ7198548.1"/>
    </source>
</evidence>
<keyword evidence="2" id="KW-1003">Cell membrane</keyword>
<keyword evidence="4 10" id="KW-0812">Transmembrane</keyword>
<evidence type="ECO:0000256" key="3">
    <source>
        <dbReference type="ARBA" id="ARBA00022500"/>
    </source>
</evidence>
<dbReference type="Gene3D" id="1.10.287.950">
    <property type="entry name" value="Methyl-accepting chemotaxis protein"/>
    <property type="match status" value="1"/>
</dbReference>
<evidence type="ECO:0000256" key="7">
    <source>
        <dbReference type="ARBA" id="ARBA00029447"/>
    </source>
</evidence>
<evidence type="ECO:0000256" key="6">
    <source>
        <dbReference type="ARBA" id="ARBA00023136"/>
    </source>
</evidence>
<sequence>MLRKITIKTRILLLICCIVVFTAGFTLAFLDGVNNVKEIGVDFATKSMLEGEKRKIEVATLAMAESISAAIADVSDPDARVETIRKLVDKIRFESDKSGYFFVYNKTTNVSLPPNHSLQGKDLSNLKDPNGLQLVVELNKIAHNGGGFVTYIWPKPGKGDQPKLSYATLIPGTDMWIGTGVYLDNVEEEKQVITTKIEGIVSNYVWIIGSAILGVFAVLLLPFCLFIVRSIIQPLHEALELADQVASGDLTRDISSEYRDEPGRLTASLGVMVRRLRQIVGQAKDGADQVASGSSEVTSSATALADGANRQAASVEEVSASMEEMIGQISRNTENATQTERMAHQTAQDAQKGGDTVMEAVHSIKNIAEKISIIEEIARQTNLLALNAAIEAARAGEAGKGFAVVAAEVRKLAERSGAAAAEIGELSSSTLAKADEAGAMLTRMVPDIRKTADLVQEISAASSEQNAGAQEINKAIQELDSVIQQNAGASEELAATAKEFTSQAGQLQQAMQYFTIDTRSSSRPRPKAGQPKASKPKATQTRVSRPAQAQLPPSKPQAPDSKGLDLDMDSLEDKDFERF</sequence>
<dbReference type="PROSITE" id="PS50885">
    <property type="entry name" value="HAMP"/>
    <property type="match status" value="1"/>
</dbReference>
<dbReference type="SMART" id="SM01049">
    <property type="entry name" value="Cache_2"/>
    <property type="match status" value="1"/>
</dbReference>
<evidence type="ECO:0000259" key="12">
    <source>
        <dbReference type="PROSITE" id="PS50885"/>
    </source>
</evidence>
<keyword evidence="6 10" id="KW-0472">Membrane</keyword>
<name>A0ABV4K6E4_9BACT</name>
<dbReference type="Pfam" id="PF00672">
    <property type="entry name" value="HAMP"/>
    <property type="match status" value="1"/>
</dbReference>
<dbReference type="PRINTS" id="PR00260">
    <property type="entry name" value="CHEMTRNSDUCR"/>
</dbReference>
<reference evidence="13 14" key="1">
    <citation type="submission" date="2024-08" db="EMBL/GenBank/DDBJ databases">
        <title>Sulfate-reducing bacteria isolated from formation water of the oil field in Kazakhstan and description of Pseudodesulfovibrio sp.</title>
        <authorList>
            <person name="Bidzhieva S.K."/>
            <person name="Tourova T.P."/>
            <person name="Grouzdev D.S."/>
            <person name="Beletsky A.V."/>
            <person name="Sokolova D.S."/>
            <person name="Samigullina S.R."/>
            <person name="Poltaraus A.B."/>
            <person name="Avtukh A.N."/>
            <person name="Tereshina V.M."/>
            <person name="Zhaparov N.S."/>
            <person name="Mardanov A.V."/>
            <person name="Nazina T.N."/>
        </authorList>
    </citation>
    <scope>NUCLEOTIDE SEQUENCE [LARGE SCALE GENOMIC DNA]</scope>
    <source>
        <strain evidence="13 14">9FUS</strain>
    </source>
</reference>
<dbReference type="PROSITE" id="PS50111">
    <property type="entry name" value="CHEMOTAXIS_TRANSDUC_2"/>
    <property type="match status" value="1"/>
</dbReference>
<evidence type="ECO:0000313" key="14">
    <source>
        <dbReference type="Proteomes" id="UP001568698"/>
    </source>
</evidence>
<dbReference type="InterPro" id="IPR003660">
    <property type="entry name" value="HAMP_dom"/>
</dbReference>
<evidence type="ECO:0000256" key="2">
    <source>
        <dbReference type="ARBA" id="ARBA00022475"/>
    </source>
</evidence>
<evidence type="ECO:0000256" key="1">
    <source>
        <dbReference type="ARBA" id="ARBA00004651"/>
    </source>
</evidence>
<dbReference type="InterPro" id="IPR051310">
    <property type="entry name" value="MCP_chemotaxis"/>
</dbReference>
<dbReference type="SMART" id="SM00283">
    <property type="entry name" value="MA"/>
    <property type="match status" value="1"/>
</dbReference>
<proteinExistence type="inferred from homology"/>
<evidence type="ECO:0000259" key="11">
    <source>
        <dbReference type="PROSITE" id="PS50111"/>
    </source>
</evidence>
<dbReference type="PANTHER" id="PTHR43531:SF11">
    <property type="entry name" value="METHYL-ACCEPTING CHEMOTAXIS PROTEIN 3"/>
    <property type="match status" value="1"/>
</dbReference>
<accession>A0ABV4K6E4</accession>
<dbReference type="Gene3D" id="3.30.450.20">
    <property type="entry name" value="PAS domain"/>
    <property type="match status" value="1"/>
</dbReference>
<feature type="domain" description="Methyl-accepting transducer" evidence="11">
    <location>
        <begin position="286"/>
        <end position="501"/>
    </location>
</feature>
<feature type="transmembrane region" description="Helical" evidence="10">
    <location>
        <begin position="204"/>
        <end position="228"/>
    </location>
</feature>
<dbReference type="Proteomes" id="UP001568698">
    <property type="component" value="Unassembled WGS sequence"/>
</dbReference>
<keyword evidence="8" id="KW-0807">Transducer</keyword>
<evidence type="ECO:0000256" key="5">
    <source>
        <dbReference type="ARBA" id="ARBA00022989"/>
    </source>
</evidence>
<feature type="region of interest" description="Disordered" evidence="9">
    <location>
        <begin position="517"/>
        <end position="579"/>
    </location>
</feature>
<comment type="caution">
    <text evidence="13">The sequence shown here is derived from an EMBL/GenBank/DDBJ whole genome shotgun (WGS) entry which is preliminary data.</text>
</comment>
<dbReference type="CDD" id="cd06225">
    <property type="entry name" value="HAMP"/>
    <property type="match status" value="1"/>
</dbReference>
<evidence type="ECO:0000256" key="9">
    <source>
        <dbReference type="SAM" id="MobiDB-lite"/>
    </source>
</evidence>
<dbReference type="SUPFAM" id="SSF58104">
    <property type="entry name" value="Methyl-accepting chemotaxis protein (MCP) signaling domain"/>
    <property type="match status" value="1"/>
</dbReference>
<organism evidence="13 14">
    <name type="scientific">Pseudodesulfovibrio karagichevae</name>
    <dbReference type="NCBI Taxonomy" id="3239305"/>
    <lineage>
        <taxon>Bacteria</taxon>
        <taxon>Pseudomonadati</taxon>
        <taxon>Thermodesulfobacteriota</taxon>
        <taxon>Desulfovibrionia</taxon>
        <taxon>Desulfovibrionales</taxon>
        <taxon>Desulfovibrionaceae</taxon>
    </lineage>
</organism>
<dbReference type="InterPro" id="IPR004010">
    <property type="entry name" value="Double_Cache_2"/>
</dbReference>
<feature type="transmembrane region" description="Helical" evidence="10">
    <location>
        <begin position="12"/>
        <end position="30"/>
    </location>
</feature>
<evidence type="ECO:0000256" key="10">
    <source>
        <dbReference type="SAM" id="Phobius"/>
    </source>
</evidence>
<comment type="similarity">
    <text evidence="7">Belongs to the methyl-accepting chemotaxis (MCP) protein family.</text>
</comment>
<keyword evidence="3" id="KW-0145">Chemotaxis</keyword>